<dbReference type="EMBL" id="WHWC01000013">
    <property type="protein sequence ID" value="KAG8371751.1"/>
    <property type="molecule type" value="Genomic_DNA"/>
</dbReference>
<protein>
    <recommendedName>
        <fullName evidence="13">Polyamine transporter At3g13620</fullName>
    </recommendedName>
</protein>
<dbReference type="PANTHER" id="PTHR45826">
    <property type="entry name" value="POLYAMINE TRANSPORTER PUT1"/>
    <property type="match status" value="1"/>
</dbReference>
<feature type="transmembrane region" description="Helical" evidence="10">
    <location>
        <begin position="129"/>
        <end position="147"/>
    </location>
</feature>
<evidence type="ECO:0000256" key="2">
    <source>
        <dbReference type="ARBA" id="ARBA00022448"/>
    </source>
</evidence>
<dbReference type="GO" id="GO:0005886">
    <property type="term" value="C:plasma membrane"/>
    <property type="evidence" value="ECO:0007669"/>
    <property type="project" value="UniProtKB-SubCell"/>
</dbReference>
<evidence type="ECO:0000256" key="9">
    <source>
        <dbReference type="SAM" id="MobiDB-lite"/>
    </source>
</evidence>
<keyword evidence="5" id="KW-0769">Symport</keyword>
<evidence type="ECO:0000256" key="7">
    <source>
        <dbReference type="ARBA" id="ARBA00023136"/>
    </source>
</evidence>
<keyword evidence="2" id="KW-0813">Transport</keyword>
<evidence type="ECO:0000313" key="11">
    <source>
        <dbReference type="EMBL" id="KAG8371751.1"/>
    </source>
</evidence>
<evidence type="ECO:0000256" key="1">
    <source>
        <dbReference type="ARBA" id="ARBA00004651"/>
    </source>
</evidence>
<comment type="caution">
    <text evidence="11">The sequence shown here is derived from an EMBL/GenBank/DDBJ whole genome shotgun (WGS) entry which is preliminary data.</text>
</comment>
<comment type="subcellular location">
    <subcellularLocation>
        <location evidence="1">Cell membrane</location>
        <topology evidence="1">Multi-pass membrane protein</topology>
    </subcellularLocation>
</comment>
<evidence type="ECO:0000256" key="8">
    <source>
        <dbReference type="ARBA" id="ARBA00024041"/>
    </source>
</evidence>
<feature type="transmembrane region" description="Helical" evidence="10">
    <location>
        <begin position="304"/>
        <end position="322"/>
    </location>
</feature>
<feature type="transmembrane region" description="Helical" evidence="10">
    <location>
        <begin position="182"/>
        <end position="205"/>
    </location>
</feature>
<reference evidence="11" key="1">
    <citation type="submission" date="2019-10" db="EMBL/GenBank/DDBJ databases">
        <authorList>
            <person name="Zhang R."/>
            <person name="Pan Y."/>
            <person name="Wang J."/>
            <person name="Ma R."/>
            <person name="Yu S."/>
        </authorList>
    </citation>
    <scope>NUCLEOTIDE SEQUENCE</scope>
    <source>
        <strain evidence="11">LA-IB0</strain>
        <tissue evidence="11">Leaf</tissue>
    </source>
</reference>
<evidence type="ECO:0000256" key="4">
    <source>
        <dbReference type="ARBA" id="ARBA00022692"/>
    </source>
</evidence>
<keyword evidence="7 10" id="KW-0472">Membrane</keyword>
<feature type="compositionally biased region" description="Pro residues" evidence="9">
    <location>
        <begin position="10"/>
        <end position="22"/>
    </location>
</feature>
<feature type="transmembrane region" description="Helical" evidence="10">
    <location>
        <begin position="46"/>
        <end position="63"/>
    </location>
</feature>
<dbReference type="InterPro" id="IPR002293">
    <property type="entry name" value="AA/rel_permease1"/>
</dbReference>
<feature type="transmembrane region" description="Helical" evidence="10">
    <location>
        <begin position="443"/>
        <end position="463"/>
    </location>
</feature>
<dbReference type="Pfam" id="PF13520">
    <property type="entry name" value="AA_permease_2"/>
    <property type="match status" value="1"/>
</dbReference>
<evidence type="ECO:0000256" key="6">
    <source>
        <dbReference type="ARBA" id="ARBA00022989"/>
    </source>
</evidence>
<evidence type="ECO:0000256" key="3">
    <source>
        <dbReference type="ARBA" id="ARBA00022475"/>
    </source>
</evidence>
<comment type="similarity">
    <text evidence="8">Belongs to the amino acid-polyamine-organocation (APC) superfamily. Polyamine:cation symporter (PHS) (TC 2.A.3.12) family.</text>
</comment>
<feature type="transmembrane region" description="Helical" evidence="10">
    <location>
        <begin position="413"/>
        <end position="437"/>
    </location>
</feature>
<accession>A0AAV6WMI7</accession>
<dbReference type="Gene3D" id="1.20.1740.10">
    <property type="entry name" value="Amino acid/polyamine transporter I"/>
    <property type="match status" value="1"/>
</dbReference>
<dbReference type="Proteomes" id="UP000826271">
    <property type="component" value="Unassembled WGS sequence"/>
</dbReference>
<evidence type="ECO:0000256" key="5">
    <source>
        <dbReference type="ARBA" id="ARBA00022847"/>
    </source>
</evidence>
<evidence type="ECO:0000256" key="10">
    <source>
        <dbReference type="SAM" id="Phobius"/>
    </source>
</evidence>
<feature type="transmembrane region" description="Helical" evidence="10">
    <location>
        <begin position="258"/>
        <end position="284"/>
    </location>
</feature>
<gene>
    <name evidence="11" type="ORF">BUALT_Bualt13G0120900</name>
</gene>
<dbReference type="InterPro" id="IPR044566">
    <property type="entry name" value="RMV1-like"/>
</dbReference>
<feature type="region of interest" description="Disordered" evidence="9">
    <location>
        <begin position="1"/>
        <end position="37"/>
    </location>
</feature>
<dbReference type="GO" id="GO:0015293">
    <property type="term" value="F:symporter activity"/>
    <property type="evidence" value="ECO:0007669"/>
    <property type="project" value="UniProtKB-KW"/>
</dbReference>
<dbReference type="PANTHER" id="PTHR45826:SF8">
    <property type="entry name" value="CATIONIC AMINO ACID TRANSPORTER"/>
    <property type="match status" value="1"/>
</dbReference>
<proteinExistence type="inferred from homology"/>
<sequence length="483" mass="53217">MSSQSTKESQPPPPAPPPPTTMPPTSQHLPTTTAATTTTTTRKLTLIPLIFLIYFEVAGGPYGEEPAVQAAGPLFAILGFLIFPFIWSIPEALITAELSTAFPGNGGFVIWADKAFGPFFGSLMGTWKFLSGVINIAAFPALCIDYLKRLFPIFSSGLPRTLAILISTLMFSFLNFTGLSIVGYFAVGLGIVSLAPFVLMSLIAIPQIKPHRWISLGQKGVKKDWNLFFNTLFWNLNFWDNVSTMAGEVENPKKTFPVALFSAVIFTCLGYIIPLVAVTGAVTVDQSEWETGFMADAARMISGNWLKIWIEIGAVLSGIGLFEAQLSSSAYQLDGMADLAFLPKFFSLRSKWFNTPWVGILVSTVFALAVSYMSYTDIVSSANFLYSLGMILEFSSFLWLRKKYPQMKRPYKVPLKLPALIVMCLIPSVFLVFIMAIATKTVYLVSGLMTVGGIAWFLLMKVCKSKGWLKFQRVVVDDEELES</sequence>
<dbReference type="GO" id="GO:0015203">
    <property type="term" value="F:polyamine transmembrane transporter activity"/>
    <property type="evidence" value="ECO:0007669"/>
    <property type="project" value="UniProtKB-ARBA"/>
</dbReference>
<dbReference type="PIRSF" id="PIRSF006060">
    <property type="entry name" value="AA_transporter"/>
    <property type="match status" value="1"/>
</dbReference>
<feature type="transmembrane region" description="Helical" evidence="10">
    <location>
        <begin position="70"/>
        <end position="89"/>
    </location>
</feature>
<dbReference type="FunFam" id="1.20.1740.10:FF:000041">
    <property type="entry name" value="Amino acid permease, putative"/>
    <property type="match status" value="1"/>
</dbReference>
<organism evidence="11 12">
    <name type="scientific">Buddleja alternifolia</name>
    <dbReference type="NCBI Taxonomy" id="168488"/>
    <lineage>
        <taxon>Eukaryota</taxon>
        <taxon>Viridiplantae</taxon>
        <taxon>Streptophyta</taxon>
        <taxon>Embryophyta</taxon>
        <taxon>Tracheophyta</taxon>
        <taxon>Spermatophyta</taxon>
        <taxon>Magnoliopsida</taxon>
        <taxon>eudicotyledons</taxon>
        <taxon>Gunneridae</taxon>
        <taxon>Pentapetalae</taxon>
        <taxon>asterids</taxon>
        <taxon>lamiids</taxon>
        <taxon>Lamiales</taxon>
        <taxon>Scrophulariaceae</taxon>
        <taxon>Buddlejeae</taxon>
        <taxon>Buddleja</taxon>
    </lineage>
</organism>
<feature type="transmembrane region" description="Helical" evidence="10">
    <location>
        <begin position="384"/>
        <end position="401"/>
    </location>
</feature>
<name>A0AAV6WMI7_9LAMI</name>
<keyword evidence="4 10" id="KW-0812">Transmembrane</keyword>
<feature type="transmembrane region" description="Helical" evidence="10">
    <location>
        <begin position="159"/>
        <end position="176"/>
    </location>
</feature>
<dbReference type="AlphaFoldDB" id="A0AAV6WMI7"/>
<evidence type="ECO:0000313" key="12">
    <source>
        <dbReference type="Proteomes" id="UP000826271"/>
    </source>
</evidence>
<evidence type="ECO:0008006" key="13">
    <source>
        <dbReference type="Google" id="ProtNLM"/>
    </source>
</evidence>
<feature type="transmembrane region" description="Helical" evidence="10">
    <location>
        <begin position="352"/>
        <end position="372"/>
    </location>
</feature>
<keyword evidence="12" id="KW-1185">Reference proteome</keyword>
<keyword evidence="3" id="KW-1003">Cell membrane</keyword>
<keyword evidence="6 10" id="KW-1133">Transmembrane helix</keyword>